<evidence type="ECO:0000256" key="3">
    <source>
        <dbReference type="ARBA" id="ARBA00022786"/>
    </source>
</evidence>
<dbReference type="GeneID" id="70130426"/>
<organism evidence="6 7">
    <name type="scientific">Truncatella angustata</name>
    <dbReference type="NCBI Taxonomy" id="152316"/>
    <lineage>
        <taxon>Eukaryota</taxon>
        <taxon>Fungi</taxon>
        <taxon>Dikarya</taxon>
        <taxon>Ascomycota</taxon>
        <taxon>Pezizomycotina</taxon>
        <taxon>Sordariomycetes</taxon>
        <taxon>Xylariomycetidae</taxon>
        <taxon>Amphisphaeriales</taxon>
        <taxon>Sporocadaceae</taxon>
        <taxon>Truncatella</taxon>
    </lineage>
</organism>
<dbReference type="PANTHER" id="PTHR10953:SF29">
    <property type="entry name" value="NEDD8-ACTIVATING ENZYME E1 REGULATORY SUBUNIT"/>
    <property type="match status" value="1"/>
</dbReference>
<dbReference type="GO" id="GO:0019781">
    <property type="term" value="F:NEDD8 activating enzyme activity"/>
    <property type="evidence" value="ECO:0007669"/>
    <property type="project" value="UniProtKB-UniRule"/>
</dbReference>
<dbReference type="OrthoDB" id="1708823at2759"/>
<dbReference type="EMBL" id="JAGPXC010000001">
    <property type="protein sequence ID" value="KAH6660675.1"/>
    <property type="molecule type" value="Genomic_DNA"/>
</dbReference>
<dbReference type="SUPFAM" id="SSF69572">
    <property type="entry name" value="Activating enzymes of the ubiquitin-like proteins"/>
    <property type="match status" value="1"/>
</dbReference>
<reference evidence="6" key="1">
    <citation type="journal article" date="2021" name="Nat. Commun.">
        <title>Genetic determinants of endophytism in the Arabidopsis root mycobiome.</title>
        <authorList>
            <person name="Mesny F."/>
            <person name="Miyauchi S."/>
            <person name="Thiergart T."/>
            <person name="Pickel B."/>
            <person name="Atanasova L."/>
            <person name="Karlsson M."/>
            <person name="Huettel B."/>
            <person name="Barry K.W."/>
            <person name="Haridas S."/>
            <person name="Chen C."/>
            <person name="Bauer D."/>
            <person name="Andreopoulos W."/>
            <person name="Pangilinan J."/>
            <person name="LaButti K."/>
            <person name="Riley R."/>
            <person name="Lipzen A."/>
            <person name="Clum A."/>
            <person name="Drula E."/>
            <person name="Henrissat B."/>
            <person name="Kohler A."/>
            <person name="Grigoriev I.V."/>
            <person name="Martin F.M."/>
            <person name="Hacquard S."/>
        </authorList>
    </citation>
    <scope>NUCLEOTIDE SEQUENCE</scope>
    <source>
        <strain evidence="6">MPI-SDFR-AT-0073</strain>
    </source>
</reference>
<evidence type="ECO:0000313" key="6">
    <source>
        <dbReference type="EMBL" id="KAH6660675.1"/>
    </source>
</evidence>
<evidence type="ECO:0000256" key="1">
    <source>
        <dbReference type="ARBA" id="ARBA00005032"/>
    </source>
</evidence>
<evidence type="ECO:0000256" key="2">
    <source>
        <dbReference type="ARBA" id="ARBA00006868"/>
    </source>
</evidence>
<comment type="similarity">
    <text evidence="2 4">Belongs to the ubiquitin-activating E1 family. ULA1 subfamily.</text>
</comment>
<dbReference type="Gene3D" id="3.40.50.720">
    <property type="entry name" value="NAD(P)-binding Rossmann-like Domain"/>
    <property type="match status" value="2"/>
</dbReference>
<dbReference type="PANTHER" id="PTHR10953">
    <property type="entry name" value="UBIQUITIN-ACTIVATING ENZYME E1"/>
    <property type="match status" value="1"/>
</dbReference>
<accession>A0A9P8UYX2</accession>
<feature type="domain" description="THIF-type NAD/FAD binding fold" evidence="5">
    <location>
        <begin position="23"/>
        <end position="524"/>
    </location>
</feature>
<comment type="function">
    <text evidence="4">Regulatory subunit of the dimeric UBA3-ULA1 E1 enzyme.</text>
</comment>
<dbReference type="Proteomes" id="UP000758603">
    <property type="component" value="Unassembled WGS sequence"/>
</dbReference>
<dbReference type="InterPro" id="IPR000594">
    <property type="entry name" value="ThiF_NAD_FAD-bd"/>
</dbReference>
<keyword evidence="7" id="KW-1185">Reference proteome</keyword>
<evidence type="ECO:0000313" key="7">
    <source>
        <dbReference type="Proteomes" id="UP000758603"/>
    </source>
</evidence>
<dbReference type="GO" id="GO:0005737">
    <property type="term" value="C:cytoplasm"/>
    <property type="evidence" value="ECO:0007669"/>
    <property type="project" value="TreeGrafter"/>
</dbReference>
<dbReference type="PIRSF" id="PIRSF039099">
    <property type="entry name" value="APP-BP1"/>
    <property type="match status" value="1"/>
</dbReference>
<comment type="caution">
    <text evidence="6">The sequence shown here is derived from an EMBL/GenBank/DDBJ whole genome shotgun (WGS) entry which is preliminary data.</text>
</comment>
<name>A0A9P8UYX2_9PEZI</name>
<evidence type="ECO:0000259" key="5">
    <source>
        <dbReference type="Pfam" id="PF00899"/>
    </source>
</evidence>
<dbReference type="RefSeq" id="XP_045964806.1">
    <property type="nucleotide sequence ID" value="XM_046101534.1"/>
</dbReference>
<keyword evidence="3 4" id="KW-0833">Ubl conjugation pathway</keyword>
<proteinExistence type="inferred from homology"/>
<dbReference type="AlphaFoldDB" id="A0A9P8UYX2"/>
<dbReference type="InterPro" id="IPR035985">
    <property type="entry name" value="Ubiquitin-activating_enz"/>
</dbReference>
<sequence length="530" mass="58419">MTEIVMNQTPPILHGPSEKEKKYDRQLRLWAASGQAALESANILLVNSGTGTVGIETLKNLVLPGIGRFTIADERVVDEADLGVNFFLDETSLGKQRSQCCTQLLQELNPEVRGDWFPKQQGGLDVKEVLANSSTYTLIMYTMPIEPDNLATLEAYARQHSTPLVAIHSAGLYSYFKISLPGAFPIVDTHPEVEKTVDLRLTQPWPELVEFAQEMTRDIESMSDHDHGHLPYVVILLHYLEKWKLTHGGEYPTEYKAKIEFRKTVAAAARTNSAEGSEENFTEAVAAVNRSVKKPQLESTLREVFDHQPTNEAERNSSFWKIASAIKKFHEQHGCLPLPGSLPDMKAQSKVYVKLQGIYKAKARNDALEVLEITRATPGGKDIDPAEVDLFCKNASFVKLVNATANGRDLSKIYESEKENDKLAEDMMMPLSSLPIYLALSATSHNPTASADEVLANINGKLPGAADDMRVKQAAQEVARAGGGELHDLSAVVGGMVAQEAIKIITKQYIPIDNTCIFDGISSRCQVLCL</sequence>
<dbReference type="InterPro" id="IPR030667">
    <property type="entry name" value="APP-BP1"/>
</dbReference>
<comment type="pathway">
    <text evidence="1 4">Protein modification; protein neddylation.</text>
</comment>
<evidence type="ECO:0000256" key="4">
    <source>
        <dbReference type="PIRNR" id="PIRNR039099"/>
    </source>
</evidence>
<dbReference type="GO" id="GO:0045116">
    <property type="term" value="P:protein neddylation"/>
    <property type="evidence" value="ECO:0007669"/>
    <property type="project" value="UniProtKB-UniRule"/>
</dbReference>
<protein>
    <recommendedName>
        <fullName evidence="4">NEDD8-activating enzyme E1 regulatory subunit</fullName>
    </recommendedName>
</protein>
<dbReference type="InterPro" id="IPR045886">
    <property type="entry name" value="ThiF/MoeB/HesA"/>
</dbReference>
<gene>
    <name evidence="6" type="ORF">BKA67DRAFT_548837</name>
</gene>
<dbReference type="Pfam" id="PF00899">
    <property type="entry name" value="ThiF"/>
    <property type="match status" value="1"/>
</dbReference>